<dbReference type="GO" id="GO:0020037">
    <property type="term" value="F:heme binding"/>
    <property type="evidence" value="ECO:0007669"/>
    <property type="project" value="TreeGrafter"/>
</dbReference>
<name>A0A0L0FNL7_9EUKA</name>
<dbReference type="GO" id="GO:0016020">
    <property type="term" value="C:membrane"/>
    <property type="evidence" value="ECO:0007669"/>
    <property type="project" value="TreeGrafter"/>
</dbReference>
<proteinExistence type="inferred from homology"/>
<evidence type="ECO:0000256" key="5">
    <source>
        <dbReference type="SAM" id="SignalP"/>
    </source>
</evidence>
<dbReference type="Gene3D" id="3.10.120.10">
    <property type="entry name" value="Cytochrome b5-like heme/steroid binding domain"/>
    <property type="match status" value="1"/>
</dbReference>
<keyword evidence="3" id="KW-0408">Iron</keyword>
<dbReference type="PANTHER" id="PTHR19359">
    <property type="entry name" value="CYTOCHROME B5"/>
    <property type="match status" value="1"/>
</dbReference>
<organism evidence="7 8">
    <name type="scientific">Sphaeroforma arctica JP610</name>
    <dbReference type="NCBI Taxonomy" id="667725"/>
    <lineage>
        <taxon>Eukaryota</taxon>
        <taxon>Ichthyosporea</taxon>
        <taxon>Ichthyophonida</taxon>
        <taxon>Sphaeroforma</taxon>
    </lineage>
</organism>
<protein>
    <recommendedName>
        <fullName evidence="6">Cytochrome b5 heme-binding domain-containing protein</fullName>
    </recommendedName>
</protein>
<evidence type="ECO:0000313" key="7">
    <source>
        <dbReference type="EMBL" id="KNC78324.1"/>
    </source>
</evidence>
<feature type="chain" id="PRO_5005538697" description="Cytochrome b5 heme-binding domain-containing protein" evidence="5">
    <location>
        <begin position="18"/>
        <end position="205"/>
    </location>
</feature>
<evidence type="ECO:0000256" key="1">
    <source>
        <dbReference type="ARBA" id="ARBA00022617"/>
    </source>
</evidence>
<dbReference type="Pfam" id="PF00173">
    <property type="entry name" value="Cyt-b5"/>
    <property type="match status" value="1"/>
</dbReference>
<dbReference type="EMBL" id="KQ242511">
    <property type="protein sequence ID" value="KNC78324.1"/>
    <property type="molecule type" value="Genomic_DNA"/>
</dbReference>
<evidence type="ECO:0000256" key="4">
    <source>
        <dbReference type="ARBA" id="ARBA00038168"/>
    </source>
</evidence>
<dbReference type="SUPFAM" id="SSF55856">
    <property type="entry name" value="Cytochrome b5-like heme/steroid binding domain"/>
    <property type="match status" value="1"/>
</dbReference>
<accession>A0A0L0FNL7</accession>
<evidence type="ECO:0000256" key="3">
    <source>
        <dbReference type="ARBA" id="ARBA00023004"/>
    </source>
</evidence>
<gene>
    <name evidence="7" type="ORF">SARC_09237</name>
</gene>
<dbReference type="InterPro" id="IPR050668">
    <property type="entry name" value="Cytochrome_b5"/>
</dbReference>
<dbReference type="InterPro" id="IPR036400">
    <property type="entry name" value="Cyt_B5-like_heme/steroid_sf"/>
</dbReference>
<dbReference type="GeneID" id="25909741"/>
<dbReference type="InterPro" id="IPR001199">
    <property type="entry name" value="Cyt_B5-like_heme/steroid-bd"/>
</dbReference>
<evidence type="ECO:0000259" key="6">
    <source>
        <dbReference type="PROSITE" id="PS50255"/>
    </source>
</evidence>
<dbReference type="STRING" id="667725.A0A0L0FNL7"/>
<keyword evidence="2" id="KW-0479">Metal-binding</keyword>
<dbReference type="GO" id="GO:0046872">
    <property type="term" value="F:metal ion binding"/>
    <property type="evidence" value="ECO:0007669"/>
    <property type="project" value="UniProtKB-KW"/>
</dbReference>
<feature type="signal peptide" evidence="5">
    <location>
        <begin position="1"/>
        <end position="17"/>
    </location>
</feature>
<keyword evidence="8" id="KW-1185">Reference proteome</keyword>
<dbReference type="AlphaFoldDB" id="A0A0L0FNL7"/>
<reference evidence="7 8" key="1">
    <citation type="submission" date="2011-02" db="EMBL/GenBank/DDBJ databases">
        <title>The Genome Sequence of Sphaeroforma arctica JP610.</title>
        <authorList>
            <consortium name="The Broad Institute Genome Sequencing Platform"/>
            <person name="Russ C."/>
            <person name="Cuomo C."/>
            <person name="Young S.K."/>
            <person name="Zeng Q."/>
            <person name="Gargeya S."/>
            <person name="Alvarado L."/>
            <person name="Berlin A."/>
            <person name="Chapman S.B."/>
            <person name="Chen Z."/>
            <person name="Freedman E."/>
            <person name="Gellesch M."/>
            <person name="Goldberg J."/>
            <person name="Griggs A."/>
            <person name="Gujja S."/>
            <person name="Heilman E."/>
            <person name="Heiman D."/>
            <person name="Howarth C."/>
            <person name="Mehta T."/>
            <person name="Neiman D."/>
            <person name="Pearson M."/>
            <person name="Roberts A."/>
            <person name="Saif S."/>
            <person name="Shea T."/>
            <person name="Shenoy N."/>
            <person name="Sisk P."/>
            <person name="Stolte C."/>
            <person name="Sykes S."/>
            <person name="White J."/>
            <person name="Yandava C."/>
            <person name="Burger G."/>
            <person name="Gray M.W."/>
            <person name="Holland P.W.H."/>
            <person name="King N."/>
            <person name="Lang F.B.F."/>
            <person name="Roger A.J."/>
            <person name="Ruiz-Trillo I."/>
            <person name="Haas B."/>
            <person name="Nusbaum C."/>
            <person name="Birren B."/>
        </authorList>
    </citation>
    <scope>NUCLEOTIDE SEQUENCE [LARGE SCALE GENOMIC DNA]</scope>
    <source>
        <strain evidence="7 8">JP610</strain>
    </source>
</reference>
<dbReference type="SMART" id="SM01117">
    <property type="entry name" value="Cyt-b5"/>
    <property type="match status" value="1"/>
</dbReference>
<sequence length="205" mass="22972">RLLLPCISLASACVAEGHQTVRVDVRSDIFDRVLLFLEAEILAEAKLGPPYEVDAEHTQDLLSAGVVLGCQALIDVCKAKLGEFVKRVRKNGIAFNEVVERNRRGETILVIDGMVFDVSRWLPNHPGGSTIIPEQGLNLDAIGFFEVYHSSRASFRYLKQFYIGDVTDKEAVPKPHHEASEAFVDQLRTYTTWRVTPVNPVYKSF</sequence>
<dbReference type="eggNOG" id="ENOG502S33J">
    <property type="taxonomic scope" value="Eukaryota"/>
</dbReference>
<feature type="non-terminal residue" evidence="7">
    <location>
        <position position="1"/>
    </location>
</feature>
<dbReference type="OrthoDB" id="260519at2759"/>
<keyword evidence="1" id="KW-0349">Heme</keyword>
<dbReference type="PANTHER" id="PTHR19359:SF95">
    <property type="entry name" value="CYTOCHROME B5 TYPE B"/>
    <property type="match status" value="1"/>
</dbReference>
<evidence type="ECO:0000313" key="8">
    <source>
        <dbReference type="Proteomes" id="UP000054560"/>
    </source>
</evidence>
<feature type="domain" description="Cytochrome b5 heme-binding" evidence="6">
    <location>
        <begin position="90"/>
        <end position="167"/>
    </location>
</feature>
<dbReference type="RefSeq" id="XP_014152226.1">
    <property type="nucleotide sequence ID" value="XM_014296751.1"/>
</dbReference>
<comment type="similarity">
    <text evidence="4">Belongs to the cytochrome b5 family.</text>
</comment>
<evidence type="ECO:0000256" key="2">
    <source>
        <dbReference type="ARBA" id="ARBA00022723"/>
    </source>
</evidence>
<keyword evidence="5" id="KW-0732">Signal</keyword>
<dbReference type="PROSITE" id="PS50255">
    <property type="entry name" value="CYTOCHROME_B5_2"/>
    <property type="match status" value="1"/>
</dbReference>
<dbReference type="Proteomes" id="UP000054560">
    <property type="component" value="Unassembled WGS sequence"/>
</dbReference>